<dbReference type="AlphaFoldDB" id="A0A6C0KY35"/>
<evidence type="ECO:0000259" key="3">
    <source>
        <dbReference type="Pfam" id="PF01593"/>
    </source>
</evidence>
<dbReference type="GO" id="GO:0016491">
    <property type="term" value="F:oxidoreductase activity"/>
    <property type="evidence" value="ECO:0007669"/>
    <property type="project" value="InterPro"/>
</dbReference>
<keyword evidence="2" id="KW-0812">Transmembrane</keyword>
<sequence>MNNANYYDVIIVGGGISGLYSAYNILKILPKTKILILEAFKKTWFGGRIGNANFYGTSVVKGAGVGRKKKDYLLIKLLTELKLPFSEFSEDKYYASTIHPPCNLKSVISSLQNKFKERKHLQVIHPTFKNFVLPLLGAENYKHFVTCMGYSDFENEDAYDVLFNYGFEDNYGKMTGLHIPWQKLIDTIAKKIGKENIRFSSKVTSIKKCSDNEFLVELENQHRYTCEKCIIATTIKSVVQLLPSFSIYKKIHGQQFLRVYGKFTAKSIPILKHYIRGYTIVPGPLQKIVPINADKGVYLIAYSDNESAKYFKDNELLENNNNNREFFCSLIKKSLGIAEDIFLIAIKDFYWPIGTHYCEPLDTQQYKSRSDFMKKAQHPMHNMLVVGEMVSNDQGWTEGALDSVKKVVTEKWLLN</sequence>
<dbReference type="InterPro" id="IPR036188">
    <property type="entry name" value="FAD/NAD-bd_sf"/>
</dbReference>
<feature type="transmembrane region" description="Helical" evidence="2">
    <location>
        <begin position="6"/>
        <end position="26"/>
    </location>
</feature>
<dbReference type="PANTHER" id="PTHR43563">
    <property type="entry name" value="AMINE OXIDASE"/>
    <property type="match status" value="1"/>
</dbReference>
<organism evidence="4">
    <name type="scientific">viral metagenome</name>
    <dbReference type="NCBI Taxonomy" id="1070528"/>
    <lineage>
        <taxon>unclassified sequences</taxon>
        <taxon>metagenomes</taxon>
        <taxon>organismal metagenomes</taxon>
    </lineage>
</organism>
<keyword evidence="2" id="KW-1133">Transmembrane helix</keyword>
<reference evidence="4" key="1">
    <citation type="journal article" date="2020" name="Nature">
        <title>Giant virus diversity and host interactions through global metagenomics.</title>
        <authorList>
            <person name="Schulz F."/>
            <person name="Roux S."/>
            <person name="Paez-Espino D."/>
            <person name="Jungbluth S."/>
            <person name="Walsh D.A."/>
            <person name="Denef V.J."/>
            <person name="McMahon K.D."/>
            <person name="Konstantinidis K.T."/>
            <person name="Eloe-Fadrosh E.A."/>
            <person name="Kyrpides N.C."/>
            <person name="Woyke T."/>
        </authorList>
    </citation>
    <scope>NUCLEOTIDE SEQUENCE</scope>
    <source>
        <strain evidence="4">GVMAG-S-3300013094-109</strain>
    </source>
</reference>
<protein>
    <recommendedName>
        <fullName evidence="3">Amine oxidase domain-containing protein</fullName>
    </recommendedName>
</protein>
<dbReference type="EMBL" id="MN740989">
    <property type="protein sequence ID" value="QHU21248.1"/>
    <property type="molecule type" value="Genomic_DNA"/>
</dbReference>
<name>A0A6C0KY35_9ZZZZ</name>
<evidence type="ECO:0000313" key="4">
    <source>
        <dbReference type="EMBL" id="QHU21248.1"/>
    </source>
</evidence>
<comment type="similarity">
    <text evidence="1">Belongs to the flavin monoamine oxidase family.</text>
</comment>
<dbReference type="Pfam" id="PF01593">
    <property type="entry name" value="Amino_oxidase"/>
    <property type="match status" value="1"/>
</dbReference>
<evidence type="ECO:0000256" key="2">
    <source>
        <dbReference type="SAM" id="Phobius"/>
    </source>
</evidence>
<evidence type="ECO:0000256" key="1">
    <source>
        <dbReference type="ARBA" id="ARBA00005995"/>
    </source>
</evidence>
<dbReference type="SUPFAM" id="SSF51905">
    <property type="entry name" value="FAD/NAD(P)-binding domain"/>
    <property type="match status" value="1"/>
</dbReference>
<keyword evidence="2" id="KW-0472">Membrane</keyword>
<proteinExistence type="inferred from homology"/>
<feature type="domain" description="Amine oxidase" evidence="3">
    <location>
        <begin position="160"/>
        <end position="238"/>
    </location>
</feature>
<dbReference type="InterPro" id="IPR002937">
    <property type="entry name" value="Amino_oxidase"/>
</dbReference>
<dbReference type="PANTHER" id="PTHR43563:SF1">
    <property type="entry name" value="AMINE OXIDASE [FLAVIN-CONTAINING] B"/>
    <property type="match status" value="1"/>
</dbReference>
<accession>A0A6C0KY35</accession>
<dbReference type="Gene3D" id="3.50.50.60">
    <property type="entry name" value="FAD/NAD(P)-binding domain"/>
    <property type="match status" value="2"/>
</dbReference>
<dbReference type="InterPro" id="IPR050703">
    <property type="entry name" value="Flavin_MAO"/>
</dbReference>